<proteinExistence type="predicted"/>
<dbReference type="OrthoDB" id="9798164at2"/>
<dbReference type="AlphaFoldDB" id="A0A239PTR0"/>
<organism evidence="1 2">
    <name type="scientific">Amphiplicatus metriothermophilus</name>
    <dbReference type="NCBI Taxonomy" id="1519374"/>
    <lineage>
        <taxon>Bacteria</taxon>
        <taxon>Pseudomonadati</taxon>
        <taxon>Pseudomonadota</taxon>
        <taxon>Alphaproteobacteria</taxon>
        <taxon>Parvularculales</taxon>
        <taxon>Parvularculaceae</taxon>
        <taxon>Amphiplicatus</taxon>
    </lineage>
</organism>
<sequence>MVDALPLSRRRDERIEASLALRFRIGNGPEEPGETIDCTWEGVAVRCGAPPPPGCEITMTVGGLAPLRATVVRAWRDGFAARLMEPSPALLVLAEAEAAATAARGRGRS</sequence>
<dbReference type="RefSeq" id="WP_089412384.1">
    <property type="nucleotide sequence ID" value="NZ_FZQA01000003.1"/>
</dbReference>
<accession>A0A239PTR0</accession>
<gene>
    <name evidence="1" type="ORF">SAMN06297382_1935</name>
</gene>
<reference evidence="1 2" key="1">
    <citation type="submission" date="2017-07" db="EMBL/GenBank/DDBJ databases">
        <authorList>
            <person name="Sun Z.S."/>
            <person name="Albrecht U."/>
            <person name="Echele G."/>
            <person name="Lee C.C."/>
        </authorList>
    </citation>
    <scope>NUCLEOTIDE SEQUENCE [LARGE SCALE GENOMIC DNA]</scope>
    <source>
        <strain evidence="1 2">CGMCC 1.12710</strain>
    </source>
</reference>
<dbReference type="EMBL" id="FZQA01000003">
    <property type="protein sequence ID" value="SNT73674.1"/>
    <property type="molecule type" value="Genomic_DNA"/>
</dbReference>
<evidence type="ECO:0008006" key="3">
    <source>
        <dbReference type="Google" id="ProtNLM"/>
    </source>
</evidence>
<evidence type="ECO:0000313" key="2">
    <source>
        <dbReference type="Proteomes" id="UP000198346"/>
    </source>
</evidence>
<dbReference type="Gene3D" id="2.40.10.220">
    <property type="entry name" value="predicted glycosyltransferase like domains"/>
    <property type="match status" value="1"/>
</dbReference>
<keyword evidence="2" id="KW-1185">Reference proteome</keyword>
<evidence type="ECO:0000313" key="1">
    <source>
        <dbReference type="EMBL" id="SNT73674.1"/>
    </source>
</evidence>
<protein>
    <recommendedName>
        <fullName evidence="3">PilZ domain-containing protein</fullName>
    </recommendedName>
</protein>
<name>A0A239PTR0_9PROT</name>
<dbReference type="Proteomes" id="UP000198346">
    <property type="component" value="Unassembled WGS sequence"/>
</dbReference>